<dbReference type="EMBL" id="VICG01000013">
    <property type="protein sequence ID" value="KAA8565838.1"/>
    <property type="molecule type" value="Genomic_DNA"/>
</dbReference>
<organism evidence="1 2">
    <name type="scientific">Monilinia fructicola</name>
    <name type="common">Brown rot fungus</name>
    <name type="synonym">Ciboria fructicola</name>
    <dbReference type="NCBI Taxonomy" id="38448"/>
    <lineage>
        <taxon>Eukaryota</taxon>
        <taxon>Fungi</taxon>
        <taxon>Dikarya</taxon>
        <taxon>Ascomycota</taxon>
        <taxon>Pezizomycotina</taxon>
        <taxon>Leotiomycetes</taxon>
        <taxon>Helotiales</taxon>
        <taxon>Sclerotiniaceae</taxon>
        <taxon>Monilinia</taxon>
    </lineage>
</organism>
<dbReference type="Proteomes" id="UP000322873">
    <property type="component" value="Unassembled WGS sequence"/>
</dbReference>
<gene>
    <name evidence="1" type="ORF">EYC84_009658</name>
</gene>
<dbReference type="AlphaFoldDB" id="A0A5M9J898"/>
<evidence type="ECO:0000313" key="2">
    <source>
        <dbReference type="Proteomes" id="UP000322873"/>
    </source>
</evidence>
<accession>A0A5M9J898</accession>
<keyword evidence="2" id="KW-1185">Reference proteome</keyword>
<reference evidence="1 2" key="1">
    <citation type="submission" date="2019-06" db="EMBL/GenBank/DDBJ databases">
        <title>Genome Sequence of the Brown Rot Fungal Pathogen Monilinia fructicola.</title>
        <authorList>
            <person name="De Miccolis Angelini R.M."/>
            <person name="Landi L."/>
            <person name="Abate D."/>
            <person name="Pollastro S."/>
            <person name="Romanazzi G."/>
            <person name="Faretra F."/>
        </authorList>
    </citation>
    <scope>NUCLEOTIDE SEQUENCE [LARGE SCALE GENOMIC DNA]</scope>
    <source>
        <strain evidence="1 2">Mfrc123</strain>
    </source>
</reference>
<comment type="caution">
    <text evidence="1">The sequence shown here is derived from an EMBL/GenBank/DDBJ whole genome shotgun (WGS) entry which is preliminary data.</text>
</comment>
<sequence length="119" mass="13525">MRVSTDDEVFHFASTSTSTSVLVPPVTLLRILIQVTFLLELKDSCQELLLCLKRNTVPLSSLKPYTCARLPNSNYACIESGAYAFLFHAHPLIGMNYHHQLPDSRFYVGKHIPYVVFCY</sequence>
<name>A0A5M9J898_MONFR</name>
<proteinExistence type="predicted"/>
<protein>
    <submittedName>
        <fullName evidence="1">Uncharacterized protein</fullName>
    </submittedName>
</protein>
<evidence type="ECO:0000313" key="1">
    <source>
        <dbReference type="EMBL" id="KAA8565838.1"/>
    </source>
</evidence>